<evidence type="ECO:0000313" key="3">
    <source>
        <dbReference type="EMBL" id="QEW01960.1"/>
    </source>
</evidence>
<evidence type="ECO:0000313" key="4">
    <source>
        <dbReference type="Proteomes" id="UP000325516"/>
    </source>
</evidence>
<evidence type="ECO:0000259" key="2">
    <source>
        <dbReference type="SMART" id="SM00471"/>
    </source>
</evidence>
<feature type="compositionally biased region" description="Basic residues" evidence="1">
    <location>
        <begin position="38"/>
        <end position="52"/>
    </location>
</feature>
<dbReference type="SMART" id="SM00471">
    <property type="entry name" value="HDc"/>
    <property type="match status" value="1"/>
</dbReference>
<organism evidence="3 4">
    <name type="scientific">Microbacterium lushaniae</name>
    <dbReference type="NCBI Taxonomy" id="2614639"/>
    <lineage>
        <taxon>Bacteria</taxon>
        <taxon>Bacillati</taxon>
        <taxon>Actinomycetota</taxon>
        <taxon>Actinomycetes</taxon>
        <taxon>Micrococcales</taxon>
        <taxon>Microbacteriaceae</taxon>
        <taxon>Microbacterium</taxon>
    </lineage>
</organism>
<dbReference type="AlphaFoldDB" id="A0A5J6L0H4"/>
<dbReference type="InterPro" id="IPR003607">
    <property type="entry name" value="HD/PDEase_dom"/>
</dbReference>
<dbReference type="PANTHER" id="PTHR35569:SF1">
    <property type="entry name" value="CYANAMIDE HYDRATASE DDI2-RELATED"/>
    <property type="match status" value="1"/>
</dbReference>
<name>A0A5J6L0H4_9MICO</name>
<dbReference type="EMBL" id="CP044232">
    <property type="protein sequence ID" value="QEW01960.1"/>
    <property type="molecule type" value="Genomic_DNA"/>
</dbReference>
<reference evidence="4" key="1">
    <citation type="submission" date="2019-09" db="EMBL/GenBank/DDBJ databases">
        <title>Mumia zhuanghuii sp. nov. isolated from the intestinal contents of plateau pika (Ochotona curzoniae) in the Qinghai-Tibet plateau of China.</title>
        <authorList>
            <person name="Tian Z."/>
        </authorList>
    </citation>
    <scope>NUCLEOTIDE SEQUENCE [LARGE SCALE GENOMIC DNA]</scope>
    <source>
        <strain evidence="4">L-031</strain>
    </source>
</reference>
<feature type="compositionally biased region" description="Polar residues" evidence="1">
    <location>
        <begin position="16"/>
        <end position="25"/>
    </location>
</feature>
<protein>
    <submittedName>
        <fullName evidence="3">HD domain-containing protein</fullName>
    </submittedName>
</protein>
<evidence type="ECO:0000256" key="1">
    <source>
        <dbReference type="SAM" id="MobiDB-lite"/>
    </source>
</evidence>
<feature type="domain" description="HD/PDEase" evidence="2">
    <location>
        <begin position="116"/>
        <end position="188"/>
    </location>
</feature>
<keyword evidence="4" id="KW-1185">Reference proteome</keyword>
<dbReference type="InterPro" id="IPR006674">
    <property type="entry name" value="HD_domain"/>
</dbReference>
<dbReference type="SUPFAM" id="SSF109604">
    <property type="entry name" value="HD-domain/PDEase-like"/>
    <property type="match status" value="1"/>
</dbReference>
<dbReference type="Pfam" id="PF01966">
    <property type="entry name" value="HD"/>
    <property type="match status" value="1"/>
</dbReference>
<feature type="region of interest" description="Disordered" evidence="1">
    <location>
        <begin position="1"/>
        <end position="66"/>
    </location>
</feature>
<sequence length="291" mass="31557">MRAATRSMRNPAAPSSARTRNPSSSHRSRAALIGRPYHPVRHGREPHRRRSYIHCQPPSTSPGDAIGAPMRADSMPAMTRPDHPQRPHAAAATASVTDFGWTPVMQAAWDHVRTHEEAAIFNHSVRAYLLAQAQASETDAAPDAETLFLACIFHDCGTAAVDPGPERFEVEGADAAARFLADAGWDAERIDEVWQAIALHTTPGIAERRGPVPRLTRLGVLADFGAGAVSPAVRRDVEREYPRLEIERVLSDAVVRQAIDRPEKAPSGSWAGAMRAAFLADPSRPGLNPAF</sequence>
<dbReference type="Gene3D" id="1.10.3210.10">
    <property type="entry name" value="Hypothetical protein af1432"/>
    <property type="match status" value="1"/>
</dbReference>
<dbReference type="PANTHER" id="PTHR35569">
    <property type="entry name" value="CYANAMIDE HYDRATASE DDI2-RELATED"/>
    <property type="match status" value="1"/>
</dbReference>
<accession>A0A5J6L0H4</accession>
<proteinExistence type="predicted"/>
<dbReference type="Proteomes" id="UP000325516">
    <property type="component" value="Chromosome"/>
</dbReference>
<gene>
    <name evidence="3" type="ORF">F6J85_01830</name>
</gene>
<dbReference type="KEGG" id="mlz:F6J85_01830"/>